<dbReference type="PROSITE" id="PS00187">
    <property type="entry name" value="TPP_ENZYMES"/>
    <property type="match status" value="1"/>
</dbReference>
<feature type="domain" description="Thiamine pyrophosphate enzyme TPP-binding" evidence="8">
    <location>
        <begin position="388"/>
        <end position="536"/>
    </location>
</feature>
<dbReference type="InterPro" id="IPR011766">
    <property type="entry name" value="TPP_enzyme_TPP-bd"/>
</dbReference>
<feature type="domain" description="Thiamine pyrophosphate enzyme central" evidence="7">
    <location>
        <begin position="193"/>
        <end position="325"/>
    </location>
</feature>
<dbReference type="SUPFAM" id="SSF52518">
    <property type="entry name" value="Thiamin diphosphate-binding fold (THDP-binding)"/>
    <property type="match status" value="2"/>
</dbReference>
<dbReference type="GO" id="GO:0050660">
    <property type="term" value="F:flavin adenine dinucleotide binding"/>
    <property type="evidence" value="ECO:0007669"/>
    <property type="project" value="TreeGrafter"/>
</dbReference>
<dbReference type="CDD" id="cd07035">
    <property type="entry name" value="TPP_PYR_POX_like"/>
    <property type="match status" value="1"/>
</dbReference>
<evidence type="ECO:0000256" key="5">
    <source>
        <dbReference type="ARBA" id="ARBA00023052"/>
    </source>
</evidence>
<feature type="domain" description="Thiamine pyrophosphate enzyme N-terminal TPP-binding" evidence="9">
    <location>
        <begin position="6"/>
        <end position="120"/>
    </location>
</feature>
<name>A0A511DRA1_9PSEU</name>
<dbReference type="GO" id="GO:0009097">
    <property type="term" value="P:isoleucine biosynthetic process"/>
    <property type="evidence" value="ECO:0007669"/>
    <property type="project" value="TreeGrafter"/>
</dbReference>
<evidence type="ECO:0000313" key="11">
    <source>
        <dbReference type="Proteomes" id="UP000321685"/>
    </source>
</evidence>
<evidence type="ECO:0000313" key="10">
    <source>
        <dbReference type="EMBL" id="GEL26763.1"/>
    </source>
</evidence>
<evidence type="ECO:0000259" key="8">
    <source>
        <dbReference type="Pfam" id="PF02775"/>
    </source>
</evidence>
<evidence type="ECO:0000256" key="6">
    <source>
        <dbReference type="RuleBase" id="RU362132"/>
    </source>
</evidence>
<dbReference type="AlphaFoldDB" id="A0A511DRA1"/>
<dbReference type="OrthoDB" id="4494979at2"/>
<keyword evidence="4" id="KW-0479">Metal-binding</keyword>
<evidence type="ECO:0008006" key="12">
    <source>
        <dbReference type="Google" id="ProtNLM"/>
    </source>
</evidence>
<dbReference type="GO" id="GO:0003984">
    <property type="term" value="F:acetolactate synthase activity"/>
    <property type="evidence" value="ECO:0007669"/>
    <property type="project" value="TreeGrafter"/>
</dbReference>
<evidence type="ECO:0000256" key="1">
    <source>
        <dbReference type="ARBA" id="ARBA00001946"/>
    </source>
</evidence>
<dbReference type="Gene3D" id="3.40.50.1220">
    <property type="entry name" value="TPP-binding domain"/>
    <property type="match status" value="1"/>
</dbReference>
<keyword evidence="11" id="KW-1185">Reference proteome</keyword>
<comment type="caution">
    <text evidence="10">The sequence shown here is derived from an EMBL/GenBank/DDBJ whole genome shotgun (WGS) entry which is preliminary data.</text>
</comment>
<dbReference type="GO" id="GO:0000287">
    <property type="term" value="F:magnesium ion binding"/>
    <property type="evidence" value="ECO:0007669"/>
    <property type="project" value="InterPro"/>
</dbReference>
<proteinExistence type="inferred from homology"/>
<dbReference type="Proteomes" id="UP000321685">
    <property type="component" value="Unassembled WGS sequence"/>
</dbReference>
<dbReference type="PANTHER" id="PTHR18968:SF166">
    <property type="entry name" value="2-HYDROXYACYL-COA LYASE 2"/>
    <property type="match status" value="1"/>
</dbReference>
<keyword evidence="5 6" id="KW-0786">Thiamine pyrophosphate</keyword>
<dbReference type="InterPro" id="IPR029061">
    <property type="entry name" value="THDP-binding"/>
</dbReference>
<evidence type="ECO:0000256" key="2">
    <source>
        <dbReference type="ARBA" id="ARBA00001964"/>
    </source>
</evidence>
<protein>
    <recommendedName>
        <fullName evidence="12">Acetolactate synthase</fullName>
    </recommendedName>
</protein>
<dbReference type="SUPFAM" id="SSF52467">
    <property type="entry name" value="DHS-like NAD/FAD-binding domain"/>
    <property type="match status" value="1"/>
</dbReference>
<dbReference type="PANTHER" id="PTHR18968">
    <property type="entry name" value="THIAMINE PYROPHOSPHATE ENZYMES"/>
    <property type="match status" value="1"/>
</dbReference>
<organism evidence="10 11">
    <name type="scientific">Pseudonocardia sulfidoxydans NBRC 16205</name>
    <dbReference type="NCBI Taxonomy" id="1223511"/>
    <lineage>
        <taxon>Bacteria</taxon>
        <taxon>Bacillati</taxon>
        <taxon>Actinomycetota</taxon>
        <taxon>Actinomycetes</taxon>
        <taxon>Pseudonocardiales</taxon>
        <taxon>Pseudonocardiaceae</taxon>
        <taxon>Pseudonocardia</taxon>
    </lineage>
</organism>
<dbReference type="GO" id="GO:0009099">
    <property type="term" value="P:L-valine biosynthetic process"/>
    <property type="evidence" value="ECO:0007669"/>
    <property type="project" value="TreeGrafter"/>
</dbReference>
<accession>A0A511DRA1</accession>
<dbReference type="InterPro" id="IPR000399">
    <property type="entry name" value="TPP-bd_CS"/>
</dbReference>
<comment type="similarity">
    <text evidence="3 6">Belongs to the TPP enzyme family.</text>
</comment>
<dbReference type="InterPro" id="IPR029035">
    <property type="entry name" value="DHS-like_NAD/FAD-binding_dom"/>
</dbReference>
<dbReference type="Pfam" id="PF02775">
    <property type="entry name" value="TPP_enzyme_C"/>
    <property type="match status" value="1"/>
</dbReference>
<dbReference type="Pfam" id="PF00205">
    <property type="entry name" value="TPP_enzyme_M"/>
    <property type="match status" value="1"/>
</dbReference>
<evidence type="ECO:0000256" key="3">
    <source>
        <dbReference type="ARBA" id="ARBA00007812"/>
    </source>
</evidence>
<evidence type="ECO:0000259" key="9">
    <source>
        <dbReference type="Pfam" id="PF02776"/>
    </source>
</evidence>
<dbReference type="FunFam" id="3.40.50.970:FF:000007">
    <property type="entry name" value="Acetolactate synthase"/>
    <property type="match status" value="1"/>
</dbReference>
<gene>
    <name evidence="10" type="ORF">PSU4_57170</name>
</gene>
<reference evidence="10 11" key="1">
    <citation type="submission" date="2019-07" db="EMBL/GenBank/DDBJ databases">
        <title>Whole genome shotgun sequence of Pseudonocardia sulfidoxydans NBRC 16205.</title>
        <authorList>
            <person name="Hosoyama A."/>
            <person name="Uohara A."/>
            <person name="Ohji S."/>
            <person name="Ichikawa N."/>
        </authorList>
    </citation>
    <scope>NUCLEOTIDE SEQUENCE [LARGE SCALE GENOMIC DNA]</scope>
    <source>
        <strain evidence="10 11">NBRC 16205</strain>
    </source>
</reference>
<evidence type="ECO:0000259" key="7">
    <source>
        <dbReference type="Pfam" id="PF00205"/>
    </source>
</evidence>
<dbReference type="InterPro" id="IPR045229">
    <property type="entry name" value="TPP_enz"/>
</dbReference>
<dbReference type="Gene3D" id="3.40.50.970">
    <property type="match status" value="2"/>
</dbReference>
<sequence length="573" mass="59420">MGLVSGGELAARALAEHGVDVVFAIHGGHLNPFLLACADLGVRLVDGRHEGASGHSADGYARATGGLGVVAVTAGAGYANCLPAIVSAHLDRVPLLVVTSSPPLRESELNELQGGIDQVGIVRPVTRWAHRVTSTDRIPDLVGLAVRKALAGPPGPVLLDIPVDVMFSEVEESRIATAGAPAAALPAPSAEVVAAIVERLEASRRPVVIAGNGIRYSHGLDALVAFADRSGVPVFGQMGTAGLPADHVSNAGGAWNLGMLETELGERPDLVLLVGARLGRFLGGRTGSMVPDDATLVQIDIDPSEIGRVRAVDLPVVADARETLLAVTAGLRDGGAERAGWAKGVVAVNHRRSSFADEPAEVDGRIHPYHGVRAALRALDPSTTVVVDGGEAAGWVWESLAEARPFDVMGFGGYLGILGLSTGLGVGAQVARPGGRVVVFCGDGAAGFHIQELDTMVRHGLPVVTVVVNNALWAQSVRSQNRDYGPRGEVISHLTDTDYDQVATGFGAYGERVTTLSEVAGAMRRALDCGRPALINLSVAYGPEPRTAAGMGRKPSTDEIAVPYYEAIPKGPY</sequence>
<comment type="cofactor">
    <cofactor evidence="2">
        <name>thiamine diphosphate</name>
        <dbReference type="ChEBI" id="CHEBI:58937"/>
    </cofactor>
</comment>
<dbReference type="EMBL" id="BJVJ01000110">
    <property type="protein sequence ID" value="GEL26763.1"/>
    <property type="molecule type" value="Genomic_DNA"/>
</dbReference>
<dbReference type="InterPro" id="IPR012000">
    <property type="entry name" value="Thiamin_PyroP_enz_cen_dom"/>
</dbReference>
<dbReference type="InterPro" id="IPR012001">
    <property type="entry name" value="Thiamin_PyroP_enz_TPP-bd_dom"/>
</dbReference>
<dbReference type="GO" id="GO:0030976">
    <property type="term" value="F:thiamine pyrophosphate binding"/>
    <property type="evidence" value="ECO:0007669"/>
    <property type="project" value="InterPro"/>
</dbReference>
<dbReference type="GO" id="GO:0005948">
    <property type="term" value="C:acetolactate synthase complex"/>
    <property type="evidence" value="ECO:0007669"/>
    <property type="project" value="TreeGrafter"/>
</dbReference>
<dbReference type="Pfam" id="PF02776">
    <property type="entry name" value="TPP_enzyme_N"/>
    <property type="match status" value="1"/>
</dbReference>
<comment type="cofactor">
    <cofactor evidence="1">
        <name>Mg(2+)</name>
        <dbReference type="ChEBI" id="CHEBI:18420"/>
    </cofactor>
</comment>
<evidence type="ECO:0000256" key="4">
    <source>
        <dbReference type="ARBA" id="ARBA00022723"/>
    </source>
</evidence>